<feature type="domain" description="TerB N-terminal" evidence="4">
    <location>
        <begin position="304"/>
        <end position="499"/>
    </location>
</feature>
<feature type="domain" description="TerB-C" evidence="5">
    <location>
        <begin position="864"/>
        <end position="977"/>
    </location>
</feature>
<evidence type="ECO:0000259" key="5">
    <source>
        <dbReference type="Pfam" id="PF15615"/>
    </source>
</evidence>
<keyword evidence="1" id="KW-0732">Signal</keyword>
<dbReference type="InterPro" id="IPR002477">
    <property type="entry name" value="Peptidoglycan-bd-like"/>
</dbReference>
<dbReference type="InterPro" id="IPR007791">
    <property type="entry name" value="DjlA_N"/>
</dbReference>
<dbReference type="Gene3D" id="1.10.3680.10">
    <property type="entry name" value="TerB-like"/>
    <property type="match status" value="1"/>
</dbReference>
<dbReference type="CDD" id="cd07176">
    <property type="entry name" value="terB"/>
    <property type="match status" value="1"/>
</dbReference>
<feature type="chain" id="PRO_5029621325" description="Peptidoglycan binding-like domain-containing protein" evidence="1">
    <location>
        <begin position="25"/>
        <end position="998"/>
    </location>
</feature>
<dbReference type="InterPro" id="IPR029024">
    <property type="entry name" value="TerB-like"/>
</dbReference>
<dbReference type="SUPFAM" id="SSF47090">
    <property type="entry name" value="PGBD-like"/>
    <property type="match status" value="1"/>
</dbReference>
<evidence type="ECO:0000259" key="3">
    <source>
        <dbReference type="Pfam" id="PF05099"/>
    </source>
</evidence>
<dbReference type="Pfam" id="PF13208">
    <property type="entry name" value="TerB_N"/>
    <property type="match status" value="1"/>
</dbReference>
<organism evidence="6 7">
    <name type="scientific">Agrobacterium vitis</name>
    <name type="common">Rhizobium vitis</name>
    <dbReference type="NCBI Taxonomy" id="373"/>
    <lineage>
        <taxon>Bacteria</taxon>
        <taxon>Pseudomonadati</taxon>
        <taxon>Pseudomonadota</taxon>
        <taxon>Alphaproteobacteria</taxon>
        <taxon>Hyphomicrobiales</taxon>
        <taxon>Rhizobiaceae</taxon>
        <taxon>Rhizobium/Agrobacterium group</taxon>
        <taxon>Agrobacterium</taxon>
    </lineage>
</organism>
<evidence type="ECO:0000259" key="4">
    <source>
        <dbReference type="Pfam" id="PF13208"/>
    </source>
</evidence>
<accession>A0A7K1RKH8</accession>
<feature type="signal peptide" evidence="1">
    <location>
        <begin position="1"/>
        <end position="24"/>
    </location>
</feature>
<proteinExistence type="predicted"/>
<name>A0A7K1RKH8_AGRVI</name>
<dbReference type="SUPFAM" id="SSF158682">
    <property type="entry name" value="TerB-like"/>
    <property type="match status" value="1"/>
</dbReference>
<dbReference type="InterPro" id="IPR025266">
    <property type="entry name" value="TerB_N"/>
</dbReference>
<feature type="domain" description="Peptidoglycan binding-like" evidence="2">
    <location>
        <begin position="29"/>
        <end position="83"/>
    </location>
</feature>
<feature type="domain" description="Co-chaperone DjlA N-terminal" evidence="3">
    <location>
        <begin position="711"/>
        <end position="816"/>
    </location>
</feature>
<dbReference type="InterPro" id="IPR036366">
    <property type="entry name" value="PGBDSf"/>
</dbReference>
<protein>
    <recommendedName>
        <fullName evidence="8">Peptidoglycan binding-like domain-containing protein</fullName>
    </recommendedName>
</protein>
<evidence type="ECO:0000313" key="7">
    <source>
        <dbReference type="Proteomes" id="UP000440716"/>
    </source>
</evidence>
<comment type="caution">
    <text evidence="6">The sequence shown here is derived from an EMBL/GenBank/DDBJ whole genome shotgun (WGS) entry which is preliminary data.</text>
</comment>
<dbReference type="RefSeq" id="WP_156592324.1">
    <property type="nucleotide sequence ID" value="NZ_WPHU01000009.1"/>
</dbReference>
<dbReference type="InterPro" id="IPR028932">
    <property type="entry name" value="TerB-C"/>
</dbReference>
<gene>
    <name evidence="6" type="ORF">GOZ88_20680</name>
</gene>
<dbReference type="Pfam" id="PF05099">
    <property type="entry name" value="TerB"/>
    <property type="match status" value="1"/>
</dbReference>
<dbReference type="EMBL" id="WPHU01000009">
    <property type="protein sequence ID" value="MVA58524.1"/>
    <property type="molecule type" value="Genomic_DNA"/>
</dbReference>
<sequence>MNFRRFLFCTSLIVAAVQPFPSVAQTVSQSISEVQLKLQEQGYNPGVADGIWGKKSINALKAFQRANGLSPSGVADESVLAVMFPEAPVATPDIKAPSTSPVTGRAVETSPLTVVPTGDKPTDKLEPQKSAAVGDLAKPPTLALPAIPTTAADNNAVSEPTGSGVYVVLAIGALILFVAFRRKKKTKPPAQQPEAGQVAGKLQWPDKSHGIQTVIGADKERLVEGQRPAQPPTTIEPAQRASHLTLHNAATWGEPRSPTEAGQSTKPFFGTLRRADGAGALGLVSKANTASVSPNWLSVGMMTSVGGVSVHGGLIYVGSYLPKQNSSQENENCLINPKLAVAKRGDPNGLTMGYWPSYSQMTPEARKSYLDWLGGTRSDPATYIGYVFLYLYGLERRLMLENDVPDADIVFDEVRRLIGIYGSNNSFYRYAHELLSAYQIKAQPLLEDFIPDVDGNGYEVPNSIKMALGLRVRDGRAFEPELLLKFAMSHPETRVRTPARRSPDLLKQLFDEELASLHPNGFRIKGGKFKMLKATYRACSGSFTVDVLALGGSVPDVSGRAEPITTARRIFDACTDKLDEYSRALGRSPGMLPTLSAISKLPPSLRSQAAQQISGGPLETMECLASQARPVKVGELLTILDFEVGVSIGKSKLREMSQILSAFGYGNTADPTYALKLVGADDPVLVFRSEAAVDVTPSPSLAYRSVQLSLMLGMLIGYADAHLDDSEYRALLERADAAPGLTADERLRLKSELRLSKLDPERLDEWAKRLKDVPEAARSDLATELVAVAAADGTLHAKEVKKLETLFKRMGLDQQTLYHLLHESGSSRQQRPADDDLSFVVEPDSKPTGVPIPPPPSQPTLTRIDVSRLNAIRSETRVTASVLETIFAEDEGVTETISLERLPVPEESDLFEGLERRYGFLVSELSSSPTWTSADFESLVRAAGLMPGAARDAINEWSMDHLDDLLIEGEDPIAINVYLLPANIQTSGSASISEGISA</sequence>
<dbReference type="Proteomes" id="UP000440716">
    <property type="component" value="Unassembled WGS sequence"/>
</dbReference>
<evidence type="ECO:0000313" key="6">
    <source>
        <dbReference type="EMBL" id="MVA58524.1"/>
    </source>
</evidence>
<dbReference type="Gene3D" id="1.10.101.10">
    <property type="entry name" value="PGBD-like superfamily/PGBD"/>
    <property type="match status" value="1"/>
</dbReference>
<dbReference type="AlphaFoldDB" id="A0A7K1RKH8"/>
<reference evidence="6 7" key="1">
    <citation type="submission" date="2019-12" db="EMBL/GenBank/DDBJ databases">
        <title>Whole-genome sequencing of Allorhizobium vitis.</title>
        <authorList>
            <person name="Gan H.M."/>
            <person name="Szegedi E."/>
            <person name="Burr T."/>
            <person name="Savka M.A."/>
        </authorList>
    </citation>
    <scope>NUCLEOTIDE SEQUENCE [LARGE SCALE GENOMIC DNA]</scope>
    <source>
        <strain evidence="6 7">CG415</strain>
    </source>
</reference>
<dbReference type="Pfam" id="PF01471">
    <property type="entry name" value="PG_binding_1"/>
    <property type="match status" value="1"/>
</dbReference>
<evidence type="ECO:0000256" key="1">
    <source>
        <dbReference type="SAM" id="SignalP"/>
    </source>
</evidence>
<evidence type="ECO:0008006" key="8">
    <source>
        <dbReference type="Google" id="ProtNLM"/>
    </source>
</evidence>
<evidence type="ECO:0000259" key="2">
    <source>
        <dbReference type="Pfam" id="PF01471"/>
    </source>
</evidence>
<dbReference type="Pfam" id="PF15615">
    <property type="entry name" value="TerB_C"/>
    <property type="match status" value="1"/>
</dbReference>
<dbReference type="InterPro" id="IPR036365">
    <property type="entry name" value="PGBD-like_sf"/>
</dbReference>